<organism evidence="1 2">
    <name type="scientific">Parapedobacter indicus</name>
    <dbReference type="NCBI Taxonomy" id="1477437"/>
    <lineage>
        <taxon>Bacteria</taxon>
        <taxon>Pseudomonadati</taxon>
        <taxon>Bacteroidota</taxon>
        <taxon>Sphingobacteriia</taxon>
        <taxon>Sphingobacteriales</taxon>
        <taxon>Sphingobacteriaceae</taxon>
        <taxon>Parapedobacter</taxon>
    </lineage>
</organism>
<evidence type="ECO:0000313" key="2">
    <source>
        <dbReference type="Proteomes" id="UP000198670"/>
    </source>
</evidence>
<gene>
    <name evidence="1" type="ORF">SAMN05444682_115124</name>
</gene>
<dbReference type="AlphaFoldDB" id="A0A1I3UZI2"/>
<dbReference type="RefSeq" id="WP_090632096.1">
    <property type="nucleotide sequence ID" value="NZ_FOQO01000015.1"/>
</dbReference>
<dbReference type="Proteomes" id="UP000198670">
    <property type="component" value="Unassembled WGS sequence"/>
</dbReference>
<protein>
    <submittedName>
        <fullName evidence="1">Uncharacterized protein</fullName>
    </submittedName>
</protein>
<dbReference type="EMBL" id="FOQO01000015">
    <property type="protein sequence ID" value="SFJ88365.1"/>
    <property type="molecule type" value="Genomic_DNA"/>
</dbReference>
<accession>A0A1I3UZI2</accession>
<reference evidence="1 2" key="1">
    <citation type="submission" date="2016-10" db="EMBL/GenBank/DDBJ databases">
        <authorList>
            <person name="de Groot N.N."/>
        </authorList>
    </citation>
    <scope>NUCLEOTIDE SEQUENCE [LARGE SCALE GENOMIC DNA]</scope>
    <source>
        <strain evidence="1 2">RK1</strain>
    </source>
</reference>
<proteinExistence type="predicted"/>
<evidence type="ECO:0000313" key="1">
    <source>
        <dbReference type="EMBL" id="SFJ88365.1"/>
    </source>
</evidence>
<keyword evidence="2" id="KW-1185">Reference proteome</keyword>
<sequence>MSFLIKIYPDQYYCGGTGDPGRTLLKENAKRYDSESSARIATSVLNSKYPHRIYEVVEENLLSQFEVPYGYSSWANFLQKHPGLLEIDDPQYKVLIKHEKSRELTGIRLSEIFREVALEKLQQQLNTEECTIILRALEAVELAYTGLTKTKIKALGDKIYHIRYLLR</sequence>
<dbReference type="STRING" id="1477437.SAMN05444682_115124"/>
<name>A0A1I3UZI2_9SPHI</name>